<name>A0AAV8ZMV2_9CUCU</name>
<evidence type="ECO:0000256" key="2">
    <source>
        <dbReference type="ARBA" id="ARBA00004569"/>
    </source>
</evidence>
<dbReference type="GO" id="GO:0046513">
    <property type="term" value="P:ceramide biosynthetic process"/>
    <property type="evidence" value="ECO:0007669"/>
    <property type="project" value="TreeGrafter"/>
</dbReference>
<comment type="catalytic activity">
    <reaction evidence="29">
        <text>N-(hexanoyl)sphing-4-enine + ATP = N-hexanoylsphing-4-enine 1-phosphate + ADP + H(+)</text>
        <dbReference type="Rhea" id="RHEA:43312"/>
        <dbReference type="ChEBI" id="CHEBI:15378"/>
        <dbReference type="ChEBI" id="CHEBI:30616"/>
        <dbReference type="ChEBI" id="CHEBI:63867"/>
        <dbReference type="ChEBI" id="CHEBI:82959"/>
        <dbReference type="ChEBI" id="CHEBI:456216"/>
    </reaction>
    <physiologicalReaction direction="left-to-right" evidence="29">
        <dbReference type="Rhea" id="RHEA:43313"/>
    </physiologicalReaction>
</comment>
<keyword evidence="6" id="KW-0808">Transferase</keyword>
<evidence type="ECO:0000256" key="8">
    <source>
        <dbReference type="ARBA" id="ARBA00022777"/>
    </source>
</evidence>
<evidence type="ECO:0000256" key="23">
    <source>
        <dbReference type="ARBA" id="ARBA00026098"/>
    </source>
</evidence>
<comment type="catalytic activity">
    <reaction evidence="26">
        <text>a 2-acylglycerol + ATP = a 2-acyl-sn-glycerol 3-phosphate + ADP + H(+)</text>
        <dbReference type="Rhea" id="RHEA:39847"/>
        <dbReference type="ChEBI" id="CHEBI:15378"/>
        <dbReference type="ChEBI" id="CHEBI:17389"/>
        <dbReference type="ChEBI" id="CHEBI:30616"/>
        <dbReference type="ChEBI" id="CHEBI:64982"/>
        <dbReference type="ChEBI" id="CHEBI:456216"/>
    </reaction>
    <physiologicalReaction direction="left-to-right" evidence="26">
        <dbReference type="Rhea" id="RHEA:39848"/>
    </physiologicalReaction>
</comment>
<dbReference type="Pfam" id="PF00781">
    <property type="entry name" value="DAGK_cat"/>
    <property type="match status" value="1"/>
</dbReference>
<dbReference type="InterPro" id="IPR050187">
    <property type="entry name" value="Lipid_Phosphate_FormReg"/>
</dbReference>
<gene>
    <name evidence="31" type="ORF">NQ314_003262</name>
</gene>
<evidence type="ECO:0000256" key="21">
    <source>
        <dbReference type="ARBA" id="ARBA00025749"/>
    </source>
</evidence>
<keyword evidence="9" id="KW-0999">Mitochondrion inner membrane</keyword>
<evidence type="ECO:0000256" key="24">
    <source>
        <dbReference type="ARBA" id="ARBA00026142"/>
    </source>
</evidence>
<comment type="catalytic activity">
    <reaction evidence="28">
        <text>a monoacylglycerol + ATP = a monoacyl-sn-glycero-3-phosphate + ADP + H(+)</text>
        <dbReference type="Rhea" id="RHEA:19293"/>
        <dbReference type="ChEBI" id="CHEBI:15378"/>
        <dbReference type="ChEBI" id="CHEBI:17408"/>
        <dbReference type="ChEBI" id="CHEBI:30616"/>
        <dbReference type="ChEBI" id="CHEBI:77589"/>
        <dbReference type="ChEBI" id="CHEBI:456216"/>
        <dbReference type="EC" id="2.7.1.94"/>
    </reaction>
    <physiologicalReaction direction="left-to-right" evidence="28">
        <dbReference type="Rhea" id="RHEA:19294"/>
    </physiologicalReaction>
</comment>
<comment type="cofactor">
    <cofactor evidence="1">
        <name>Mg(2+)</name>
        <dbReference type="ChEBI" id="CHEBI:18420"/>
    </cofactor>
</comment>
<dbReference type="GO" id="GO:0046512">
    <property type="term" value="P:sphingosine biosynthetic process"/>
    <property type="evidence" value="ECO:0007669"/>
    <property type="project" value="TreeGrafter"/>
</dbReference>
<keyword evidence="11" id="KW-0443">Lipid metabolism</keyword>
<dbReference type="GO" id="GO:0005758">
    <property type="term" value="C:mitochondrial intermembrane space"/>
    <property type="evidence" value="ECO:0007669"/>
    <property type="project" value="UniProtKB-SubCell"/>
</dbReference>
<evidence type="ECO:0000256" key="10">
    <source>
        <dbReference type="ARBA" id="ARBA00022840"/>
    </source>
</evidence>
<evidence type="ECO:0000256" key="26">
    <source>
        <dbReference type="ARBA" id="ARBA00044480"/>
    </source>
</evidence>
<comment type="catalytic activity">
    <reaction evidence="16">
        <text>1-(5Z,8Z,11Z,14Z-eicosatetraenoyl)-sn-glycerol + ATP = 1-(5Z,8Z,11Z,14Z-eicosatetraenoyl)-sn-glycero-3-phosphate + ADP + H(+)</text>
        <dbReference type="Rhea" id="RHEA:43328"/>
        <dbReference type="ChEBI" id="CHEBI:15378"/>
        <dbReference type="ChEBI" id="CHEBI:30616"/>
        <dbReference type="ChEBI" id="CHEBI:34071"/>
        <dbReference type="ChEBI" id="CHEBI:74938"/>
        <dbReference type="ChEBI" id="CHEBI:456216"/>
    </reaction>
    <physiologicalReaction direction="left-to-right" evidence="16">
        <dbReference type="Rhea" id="RHEA:43329"/>
    </physiologicalReaction>
</comment>
<dbReference type="GO" id="GO:0005743">
    <property type="term" value="C:mitochondrial inner membrane"/>
    <property type="evidence" value="ECO:0007669"/>
    <property type="project" value="UniProtKB-SubCell"/>
</dbReference>
<keyword evidence="7" id="KW-0547">Nucleotide-binding</keyword>
<evidence type="ECO:0000313" key="31">
    <source>
        <dbReference type="EMBL" id="KAJ8966868.1"/>
    </source>
</evidence>
<keyword evidence="13" id="KW-0472">Membrane</keyword>
<dbReference type="InterPro" id="IPR016064">
    <property type="entry name" value="NAD/diacylglycerol_kinase_sf"/>
</dbReference>
<dbReference type="Proteomes" id="UP001162156">
    <property type="component" value="Unassembled WGS sequence"/>
</dbReference>
<evidence type="ECO:0000256" key="16">
    <source>
        <dbReference type="ARBA" id="ARBA00024483"/>
    </source>
</evidence>
<evidence type="ECO:0000256" key="25">
    <source>
        <dbReference type="ARBA" id="ARBA00030553"/>
    </source>
</evidence>
<dbReference type="InterPro" id="IPR001206">
    <property type="entry name" value="Diacylglycerol_kinase_cat_dom"/>
</dbReference>
<evidence type="ECO:0000256" key="22">
    <source>
        <dbReference type="ARBA" id="ARBA00026096"/>
    </source>
</evidence>
<dbReference type="GO" id="GO:0005524">
    <property type="term" value="F:ATP binding"/>
    <property type="evidence" value="ECO:0007669"/>
    <property type="project" value="UniProtKB-KW"/>
</dbReference>
<dbReference type="InterPro" id="IPR017438">
    <property type="entry name" value="ATP-NAD_kinase_N"/>
</dbReference>
<comment type="catalytic activity">
    <reaction evidence="17">
        <text>1-(9Z-octadecenoyl)-sn-glycerol + ATP = 1-(9Z-octadecenoyl)-sn-glycero-3-phosphate + ADP + H(+)</text>
        <dbReference type="Rhea" id="RHEA:41079"/>
        <dbReference type="ChEBI" id="CHEBI:15378"/>
        <dbReference type="ChEBI" id="CHEBI:30616"/>
        <dbReference type="ChEBI" id="CHEBI:74544"/>
        <dbReference type="ChEBI" id="CHEBI:75757"/>
        <dbReference type="ChEBI" id="CHEBI:456216"/>
    </reaction>
    <physiologicalReaction direction="left-to-right" evidence="17">
        <dbReference type="Rhea" id="RHEA:41080"/>
    </physiologicalReaction>
</comment>
<evidence type="ECO:0000256" key="18">
    <source>
        <dbReference type="ARBA" id="ARBA00024512"/>
    </source>
</evidence>
<evidence type="ECO:0000256" key="15">
    <source>
        <dbReference type="ARBA" id="ARBA00023411"/>
    </source>
</evidence>
<sequence length="432" mass="48967">MFFIIRIAKTLRNHWKKSTFAGALLTYGFISGKRYLETQDLMRVYCQRAAKYGREPIPLNINPRNVTVILNPNANKRKSSEEFEKYCAPLLYLAGISVDVIKTESEGHAKTLMESVGGMDAIVVAGGDGTLSEVVTGLLRRTNENTSNLVPLGILPLGKNNTVAKNFFPTEKRLEKVRCLADATMAVIEDVTKPADIMKIEVLNEDINTSNKAIYAVVGIKWGAYRDAEAKKDSYWYFGAMRKYVTYIFNGFKNNLSWNCEATLNYSSPCEGCSNCYKNKQNIQPKSGWFHKKLQSRLSRKITPQAKYLGIDNPDCQKTHQKKISTADLALLTSNAIPSNLNSREIPKLQIQIGPGKVEYIDFVKNGWNSENGQSREVKEIIEARTVEINPEKEEKESWFSIDNEYYEVKPIKITLLPKIINMFCKKEERAL</sequence>
<dbReference type="GO" id="GO:0001729">
    <property type="term" value="F:ceramide kinase activity"/>
    <property type="evidence" value="ECO:0007669"/>
    <property type="project" value="UniProtKB-EC"/>
</dbReference>
<dbReference type="PANTHER" id="PTHR12358">
    <property type="entry name" value="SPHINGOSINE KINASE"/>
    <property type="match status" value="1"/>
</dbReference>
<evidence type="ECO:0000256" key="14">
    <source>
        <dbReference type="ARBA" id="ARBA00023371"/>
    </source>
</evidence>
<evidence type="ECO:0000256" key="12">
    <source>
        <dbReference type="ARBA" id="ARBA00023128"/>
    </source>
</evidence>
<evidence type="ECO:0000256" key="28">
    <source>
        <dbReference type="ARBA" id="ARBA00048663"/>
    </source>
</evidence>
<keyword evidence="8" id="KW-0418">Kinase</keyword>
<comment type="catalytic activity">
    <reaction evidence="18">
        <text>a 1-acyl-sn-glycerol + ATP = a 1-acyl-sn-glycero-3-phosphate + ADP + H(+)</text>
        <dbReference type="Rhea" id="RHEA:33747"/>
        <dbReference type="ChEBI" id="CHEBI:15378"/>
        <dbReference type="ChEBI" id="CHEBI:30616"/>
        <dbReference type="ChEBI" id="CHEBI:57970"/>
        <dbReference type="ChEBI" id="CHEBI:64683"/>
        <dbReference type="ChEBI" id="CHEBI:456216"/>
    </reaction>
    <physiologicalReaction direction="left-to-right" evidence="18">
        <dbReference type="Rhea" id="RHEA:33748"/>
    </physiologicalReaction>
</comment>
<evidence type="ECO:0000256" key="7">
    <source>
        <dbReference type="ARBA" id="ARBA00022741"/>
    </source>
</evidence>
<keyword evidence="10" id="KW-0067">ATP-binding</keyword>
<dbReference type="Gene3D" id="3.40.50.10330">
    <property type="entry name" value="Probable inorganic polyphosphate/atp-NAD kinase, domain 1"/>
    <property type="match status" value="1"/>
</dbReference>
<comment type="catalytic activity">
    <reaction evidence="20">
        <text>1-hexadecanoyl-sn-glycerol + ATP = 1-hexadecanoyl-sn-glycero-3-phosphate + ADP + H(+)</text>
        <dbReference type="Rhea" id="RHEA:43308"/>
        <dbReference type="ChEBI" id="CHEBI:15378"/>
        <dbReference type="ChEBI" id="CHEBI:30616"/>
        <dbReference type="ChEBI" id="CHEBI:57518"/>
        <dbReference type="ChEBI" id="CHEBI:75542"/>
        <dbReference type="ChEBI" id="CHEBI:456216"/>
    </reaction>
    <physiologicalReaction direction="left-to-right" evidence="20">
        <dbReference type="Rhea" id="RHEA:43309"/>
    </physiologicalReaction>
</comment>
<dbReference type="InterPro" id="IPR045579">
    <property type="entry name" value="AGK_C"/>
</dbReference>
<dbReference type="SUPFAM" id="SSF111331">
    <property type="entry name" value="NAD kinase/diacylglycerol kinase-like"/>
    <property type="match status" value="1"/>
</dbReference>
<comment type="subcellular location">
    <subcellularLocation>
        <location evidence="3">Mitochondrion inner membrane</location>
        <topology evidence="3">Peripheral membrane protein</topology>
    </subcellularLocation>
    <subcellularLocation>
        <location evidence="2">Mitochondrion intermembrane space</location>
    </subcellularLocation>
</comment>
<comment type="catalytic activity">
    <reaction evidence="19">
        <text>2-(5Z,8Z,11Z,14Z-eicosatetraenoyl)-glycerol + ATP = 2-(5Z,8Z,11Z,14Z-eicosatetraenoyl)-sn-glycero-3-phosphate + ADP + H(+)</text>
        <dbReference type="Rhea" id="RHEA:43316"/>
        <dbReference type="ChEBI" id="CHEBI:15378"/>
        <dbReference type="ChEBI" id="CHEBI:30616"/>
        <dbReference type="ChEBI" id="CHEBI:52392"/>
        <dbReference type="ChEBI" id="CHEBI:78209"/>
        <dbReference type="ChEBI" id="CHEBI:456216"/>
    </reaction>
    <physiologicalReaction direction="left-to-right" evidence="19">
        <dbReference type="Rhea" id="RHEA:43317"/>
    </physiologicalReaction>
</comment>
<dbReference type="Pfam" id="PF19712">
    <property type="entry name" value="AGK_C"/>
    <property type="match status" value="1"/>
</dbReference>
<comment type="catalytic activity">
    <reaction evidence="15">
        <text>a 1,2-diacyl-sn-glycerol + ATP = a 1,2-diacyl-sn-glycero-3-phosphate + ADP + H(+)</text>
        <dbReference type="Rhea" id="RHEA:10272"/>
        <dbReference type="ChEBI" id="CHEBI:15378"/>
        <dbReference type="ChEBI" id="CHEBI:17815"/>
        <dbReference type="ChEBI" id="CHEBI:30616"/>
        <dbReference type="ChEBI" id="CHEBI:58608"/>
        <dbReference type="ChEBI" id="CHEBI:456216"/>
        <dbReference type="EC" id="2.7.1.107"/>
    </reaction>
    <physiologicalReaction direction="left-to-right" evidence="15">
        <dbReference type="Rhea" id="RHEA:10273"/>
    </physiologicalReaction>
</comment>
<dbReference type="AlphaFoldDB" id="A0AAV8ZMV2"/>
<evidence type="ECO:0000256" key="27">
    <source>
        <dbReference type="ARBA" id="ARBA00048034"/>
    </source>
</evidence>
<organism evidence="31 32">
    <name type="scientific">Rhamnusium bicolor</name>
    <dbReference type="NCBI Taxonomy" id="1586634"/>
    <lineage>
        <taxon>Eukaryota</taxon>
        <taxon>Metazoa</taxon>
        <taxon>Ecdysozoa</taxon>
        <taxon>Arthropoda</taxon>
        <taxon>Hexapoda</taxon>
        <taxon>Insecta</taxon>
        <taxon>Pterygota</taxon>
        <taxon>Neoptera</taxon>
        <taxon>Endopterygota</taxon>
        <taxon>Coleoptera</taxon>
        <taxon>Polyphaga</taxon>
        <taxon>Cucujiformia</taxon>
        <taxon>Chrysomeloidea</taxon>
        <taxon>Cerambycidae</taxon>
        <taxon>Lepturinae</taxon>
        <taxon>Rhagiini</taxon>
        <taxon>Rhamnusium</taxon>
    </lineage>
</organism>
<dbReference type="GO" id="GO:0004143">
    <property type="term" value="F:ATP-dependent diacylglycerol kinase activity"/>
    <property type="evidence" value="ECO:0007669"/>
    <property type="project" value="UniProtKB-EC"/>
</dbReference>
<protein>
    <recommendedName>
        <fullName evidence="24">Acylglycerol kinase, mitochondrial</fullName>
        <ecNumber evidence="5">2.7.1.107</ecNumber>
        <ecNumber evidence="22">2.7.1.138</ecNumber>
        <ecNumber evidence="23">2.7.1.94</ecNumber>
    </recommendedName>
    <alternativeName>
        <fullName evidence="25">Multiple substrate lipid kinase</fullName>
    </alternativeName>
</protein>
<comment type="caution">
    <text evidence="31">The sequence shown here is derived from an EMBL/GenBank/DDBJ whole genome shotgun (WGS) entry which is preliminary data.</text>
</comment>
<dbReference type="EC" id="2.7.1.94" evidence="23"/>
<evidence type="ECO:0000256" key="3">
    <source>
        <dbReference type="ARBA" id="ARBA00004637"/>
    </source>
</evidence>
<evidence type="ECO:0000256" key="29">
    <source>
        <dbReference type="ARBA" id="ARBA00048876"/>
    </source>
</evidence>
<accession>A0AAV8ZMV2</accession>
<evidence type="ECO:0000256" key="1">
    <source>
        <dbReference type="ARBA" id="ARBA00001946"/>
    </source>
</evidence>
<evidence type="ECO:0000256" key="6">
    <source>
        <dbReference type="ARBA" id="ARBA00022679"/>
    </source>
</evidence>
<comment type="catalytic activity">
    <reaction evidence="14">
        <text>1,2-di-(9Z-octadecenoyl)-sn-glycerol + ATP = 1,2-di-(9Z-octadecenoyl)-sn-glycero-3-phosphate + ADP + H(+)</text>
        <dbReference type="Rhea" id="RHEA:40327"/>
        <dbReference type="ChEBI" id="CHEBI:15378"/>
        <dbReference type="ChEBI" id="CHEBI:30616"/>
        <dbReference type="ChEBI" id="CHEBI:52333"/>
        <dbReference type="ChEBI" id="CHEBI:74546"/>
        <dbReference type="ChEBI" id="CHEBI:456216"/>
    </reaction>
    <physiologicalReaction direction="left-to-right" evidence="14">
        <dbReference type="Rhea" id="RHEA:40328"/>
    </physiologicalReaction>
</comment>
<evidence type="ECO:0000313" key="32">
    <source>
        <dbReference type="Proteomes" id="UP001162156"/>
    </source>
</evidence>
<keyword evidence="12" id="KW-0496">Mitochondrion</keyword>
<dbReference type="SMART" id="SM00046">
    <property type="entry name" value="DAGKc"/>
    <property type="match status" value="1"/>
</dbReference>
<keyword evidence="32" id="KW-1185">Reference proteome</keyword>
<evidence type="ECO:0000256" key="20">
    <source>
        <dbReference type="ARBA" id="ARBA00024636"/>
    </source>
</evidence>
<comment type="similarity">
    <text evidence="21">Belongs to the AGK family.</text>
</comment>
<evidence type="ECO:0000256" key="11">
    <source>
        <dbReference type="ARBA" id="ARBA00023098"/>
    </source>
</evidence>
<reference evidence="31" key="1">
    <citation type="journal article" date="2023" name="Insect Mol. Biol.">
        <title>Genome sequencing provides insights into the evolution of gene families encoding plant cell wall-degrading enzymes in longhorned beetles.</title>
        <authorList>
            <person name="Shin N.R."/>
            <person name="Okamura Y."/>
            <person name="Kirsch R."/>
            <person name="Pauchet Y."/>
        </authorList>
    </citation>
    <scope>NUCLEOTIDE SEQUENCE</scope>
    <source>
        <strain evidence="31">RBIC_L_NR</strain>
    </source>
</reference>
<comment type="catalytic activity">
    <reaction evidence="27">
        <text>an N-acylsphing-4-enine + ATP = an N-acylsphing-4-enine 1-phosphate + ADP + H(+)</text>
        <dbReference type="Rhea" id="RHEA:17929"/>
        <dbReference type="ChEBI" id="CHEBI:15378"/>
        <dbReference type="ChEBI" id="CHEBI:30616"/>
        <dbReference type="ChEBI" id="CHEBI:52639"/>
        <dbReference type="ChEBI" id="CHEBI:57674"/>
        <dbReference type="ChEBI" id="CHEBI:456216"/>
        <dbReference type="EC" id="2.7.1.138"/>
    </reaction>
    <physiologicalReaction direction="left-to-right" evidence="27">
        <dbReference type="Rhea" id="RHEA:17930"/>
    </physiologicalReaction>
</comment>
<dbReference type="PROSITE" id="PS50146">
    <property type="entry name" value="DAGK"/>
    <property type="match status" value="1"/>
</dbReference>
<dbReference type="EC" id="2.7.1.107" evidence="5"/>
<evidence type="ECO:0000256" key="5">
    <source>
        <dbReference type="ARBA" id="ARBA00012133"/>
    </source>
</evidence>
<dbReference type="PANTHER" id="PTHR12358:SF31">
    <property type="entry name" value="ACYLGLYCEROL KINASE, MITOCHONDRIAL"/>
    <property type="match status" value="1"/>
</dbReference>
<dbReference type="EC" id="2.7.1.138" evidence="22"/>
<evidence type="ECO:0000256" key="4">
    <source>
        <dbReference type="ARBA" id="ARBA00005175"/>
    </source>
</evidence>
<feature type="domain" description="DAGKc" evidence="30">
    <location>
        <begin position="61"/>
        <end position="204"/>
    </location>
</feature>
<proteinExistence type="inferred from homology"/>
<dbReference type="GO" id="GO:0047620">
    <property type="term" value="F:acylglycerol kinase activity"/>
    <property type="evidence" value="ECO:0007669"/>
    <property type="project" value="UniProtKB-EC"/>
</dbReference>
<evidence type="ECO:0000256" key="19">
    <source>
        <dbReference type="ARBA" id="ARBA00024556"/>
    </source>
</evidence>
<evidence type="ECO:0000256" key="9">
    <source>
        <dbReference type="ARBA" id="ARBA00022792"/>
    </source>
</evidence>
<evidence type="ECO:0000256" key="13">
    <source>
        <dbReference type="ARBA" id="ARBA00023136"/>
    </source>
</evidence>
<comment type="pathway">
    <text evidence="4">Lipid metabolism; glycerolipid metabolism.</text>
</comment>
<evidence type="ECO:0000259" key="30">
    <source>
        <dbReference type="PROSITE" id="PS50146"/>
    </source>
</evidence>
<dbReference type="EMBL" id="JANEYF010000929">
    <property type="protein sequence ID" value="KAJ8966868.1"/>
    <property type="molecule type" value="Genomic_DNA"/>
</dbReference>
<evidence type="ECO:0000256" key="17">
    <source>
        <dbReference type="ARBA" id="ARBA00024505"/>
    </source>
</evidence>